<dbReference type="PANTHER" id="PTHR23502">
    <property type="entry name" value="MAJOR FACILITATOR SUPERFAMILY"/>
    <property type="match status" value="1"/>
</dbReference>
<sequence length="205" mass="22788">MVSSVESPEASSVESEKSQSPLPREETERIIASLDDEKQQQGKRPSNEFEPIRTNEEEGYNVPDSDQAVDPEREFEVKWDGDNDPMNPRSKSKLHKWIIVLIVSSSSLCVTCASAMYTSTYAQIEPEFGSSREVATLGLSLFVMGLGCGPMVLSPLSEFYGRRPIYIYSYLMFLIWLIPCAVAPNIQTMLIARFFDGLAVLSSGG</sequence>
<keyword evidence="4 6" id="KW-0472">Membrane</keyword>
<dbReference type="GO" id="GO:0042908">
    <property type="term" value="P:xenobiotic transport"/>
    <property type="evidence" value="ECO:0007669"/>
    <property type="project" value="UniProtKB-ARBA"/>
</dbReference>
<dbReference type="InterPro" id="IPR020846">
    <property type="entry name" value="MFS_dom"/>
</dbReference>
<proteinExistence type="predicted"/>
<dbReference type="Proteomes" id="UP000308768">
    <property type="component" value="Unassembled WGS sequence"/>
</dbReference>
<keyword evidence="3 6" id="KW-1133">Transmembrane helix</keyword>
<evidence type="ECO:0000256" key="3">
    <source>
        <dbReference type="ARBA" id="ARBA00022989"/>
    </source>
</evidence>
<evidence type="ECO:0000313" key="8">
    <source>
        <dbReference type="EMBL" id="TKA61537.1"/>
    </source>
</evidence>
<evidence type="ECO:0000313" key="9">
    <source>
        <dbReference type="Proteomes" id="UP000308768"/>
    </source>
</evidence>
<dbReference type="PANTHER" id="PTHR23502:SF7">
    <property type="entry name" value="DRUG_PROTON ANTIPORTER YHK8-RELATED"/>
    <property type="match status" value="1"/>
</dbReference>
<evidence type="ECO:0000256" key="6">
    <source>
        <dbReference type="SAM" id="Phobius"/>
    </source>
</evidence>
<dbReference type="Pfam" id="PF07690">
    <property type="entry name" value="MFS_1"/>
    <property type="match status" value="1"/>
</dbReference>
<feature type="transmembrane region" description="Helical" evidence="6">
    <location>
        <begin position="165"/>
        <end position="186"/>
    </location>
</feature>
<protein>
    <recommendedName>
        <fullName evidence="7">Major facilitator superfamily (MFS) profile domain-containing protein</fullName>
    </recommendedName>
</protein>
<dbReference type="AlphaFoldDB" id="A0A4U0WG79"/>
<comment type="subcellular location">
    <subcellularLocation>
        <location evidence="1">Membrane</location>
        <topology evidence="1">Multi-pass membrane protein</topology>
    </subcellularLocation>
</comment>
<keyword evidence="2 6" id="KW-0812">Transmembrane</keyword>
<gene>
    <name evidence="8" type="ORF">B0A49_08178</name>
</gene>
<reference evidence="8 9" key="1">
    <citation type="submission" date="2017-03" db="EMBL/GenBank/DDBJ databases">
        <title>Genomes of endolithic fungi from Antarctica.</title>
        <authorList>
            <person name="Coleine C."/>
            <person name="Masonjones S."/>
            <person name="Stajich J.E."/>
        </authorList>
    </citation>
    <scope>NUCLEOTIDE SEQUENCE [LARGE SCALE GENOMIC DNA]</scope>
    <source>
        <strain evidence="8 9">CCFEE 5187</strain>
    </source>
</reference>
<feature type="transmembrane region" description="Helical" evidence="6">
    <location>
        <begin position="134"/>
        <end position="153"/>
    </location>
</feature>
<comment type="caution">
    <text evidence="8">The sequence shown here is derived from an EMBL/GenBank/DDBJ whole genome shotgun (WGS) entry which is preliminary data.</text>
</comment>
<dbReference type="SUPFAM" id="SSF103473">
    <property type="entry name" value="MFS general substrate transporter"/>
    <property type="match status" value="1"/>
</dbReference>
<dbReference type="STRING" id="331657.A0A4U0WG79"/>
<dbReference type="EMBL" id="NAJN01001724">
    <property type="protein sequence ID" value="TKA61537.1"/>
    <property type="molecule type" value="Genomic_DNA"/>
</dbReference>
<dbReference type="InterPro" id="IPR005829">
    <property type="entry name" value="Sugar_transporter_CS"/>
</dbReference>
<feature type="transmembrane region" description="Helical" evidence="6">
    <location>
        <begin position="97"/>
        <end position="122"/>
    </location>
</feature>
<dbReference type="InterPro" id="IPR036259">
    <property type="entry name" value="MFS_trans_sf"/>
</dbReference>
<feature type="compositionally biased region" description="Basic and acidic residues" evidence="5">
    <location>
        <begin position="23"/>
        <end position="56"/>
    </location>
</feature>
<dbReference type="GO" id="GO:0022857">
    <property type="term" value="F:transmembrane transporter activity"/>
    <property type="evidence" value="ECO:0007669"/>
    <property type="project" value="InterPro"/>
</dbReference>
<accession>A0A4U0WG79</accession>
<dbReference type="GO" id="GO:0005886">
    <property type="term" value="C:plasma membrane"/>
    <property type="evidence" value="ECO:0007669"/>
    <property type="project" value="TreeGrafter"/>
</dbReference>
<evidence type="ECO:0000256" key="4">
    <source>
        <dbReference type="ARBA" id="ARBA00023136"/>
    </source>
</evidence>
<evidence type="ECO:0000259" key="7">
    <source>
        <dbReference type="PROSITE" id="PS50850"/>
    </source>
</evidence>
<dbReference type="GO" id="GO:0140115">
    <property type="term" value="P:export across plasma membrane"/>
    <property type="evidence" value="ECO:0007669"/>
    <property type="project" value="UniProtKB-ARBA"/>
</dbReference>
<evidence type="ECO:0000256" key="1">
    <source>
        <dbReference type="ARBA" id="ARBA00004141"/>
    </source>
</evidence>
<name>A0A4U0WG79_9PEZI</name>
<dbReference type="Gene3D" id="1.20.1250.20">
    <property type="entry name" value="MFS general substrate transporter like domains"/>
    <property type="match status" value="1"/>
</dbReference>
<feature type="domain" description="Major facilitator superfamily (MFS) profile" evidence="7">
    <location>
        <begin position="99"/>
        <end position="205"/>
    </location>
</feature>
<dbReference type="OrthoDB" id="3561359at2759"/>
<evidence type="ECO:0000256" key="2">
    <source>
        <dbReference type="ARBA" id="ARBA00022692"/>
    </source>
</evidence>
<keyword evidence="9" id="KW-1185">Reference proteome</keyword>
<feature type="compositionally biased region" description="Low complexity" evidence="5">
    <location>
        <begin position="1"/>
        <end position="13"/>
    </location>
</feature>
<organism evidence="8 9">
    <name type="scientific">Cryomyces minteri</name>
    <dbReference type="NCBI Taxonomy" id="331657"/>
    <lineage>
        <taxon>Eukaryota</taxon>
        <taxon>Fungi</taxon>
        <taxon>Dikarya</taxon>
        <taxon>Ascomycota</taxon>
        <taxon>Pezizomycotina</taxon>
        <taxon>Dothideomycetes</taxon>
        <taxon>Dothideomycetes incertae sedis</taxon>
        <taxon>Cryomyces</taxon>
    </lineage>
</organism>
<dbReference type="PROSITE" id="PS50850">
    <property type="entry name" value="MFS"/>
    <property type="match status" value="1"/>
</dbReference>
<dbReference type="InterPro" id="IPR011701">
    <property type="entry name" value="MFS"/>
</dbReference>
<evidence type="ECO:0000256" key="5">
    <source>
        <dbReference type="SAM" id="MobiDB-lite"/>
    </source>
</evidence>
<dbReference type="PROSITE" id="PS00216">
    <property type="entry name" value="SUGAR_TRANSPORT_1"/>
    <property type="match status" value="1"/>
</dbReference>
<feature type="region of interest" description="Disordered" evidence="5">
    <location>
        <begin position="1"/>
        <end position="69"/>
    </location>
</feature>